<evidence type="ECO:0000259" key="5">
    <source>
        <dbReference type="PROSITE" id="PS50931"/>
    </source>
</evidence>
<comment type="caution">
    <text evidence="6">The sequence shown here is derived from an EMBL/GenBank/DDBJ whole genome shotgun (WGS) entry which is preliminary data.</text>
</comment>
<dbReference type="PRINTS" id="PR00039">
    <property type="entry name" value="HTHLYSR"/>
</dbReference>
<dbReference type="PANTHER" id="PTHR30346:SF0">
    <property type="entry name" value="HCA OPERON TRANSCRIPTIONAL ACTIVATOR HCAR"/>
    <property type="match status" value="1"/>
</dbReference>
<evidence type="ECO:0000313" key="7">
    <source>
        <dbReference type="Proteomes" id="UP000666915"/>
    </source>
</evidence>
<evidence type="ECO:0000256" key="2">
    <source>
        <dbReference type="ARBA" id="ARBA00023015"/>
    </source>
</evidence>
<dbReference type="PANTHER" id="PTHR30346">
    <property type="entry name" value="TRANSCRIPTIONAL DUAL REGULATOR HCAR-RELATED"/>
    <property type="match status" value="1"/>
</dbReference>
<name>A0ABS3RFQ3_9ACTN</name>
<dbReference type="Gene3D" id="1.10.10.10">
    <property type="entry name" value="Winged helix-like DNA-binding domain superfamily/Winged helix DNA-binding domain"/>
    <property type="match status" value="1"/>
</dbReference>
<dbReference type="Pfam" id="PF00126">
    <property type="entry name" value="HTH_1"/>
    <property type="match status" value="1"/>
</dbReference>
<dbReference type="RefSeq" id="WP_208273721.1">
    <property type="nucleotide sequence ID" value="NZ_BAAAGM010000073.1"/>
</dbReference>
<accession>A0ABS3RFQ3</accession>
<keyword evidence="7" id="KW-1185">Reference proteome</keyword>
<keyword evidence="4" id="KW-0804">Transcription</keyword>
<dbReference type="SUPFAM" id="SSF53850">
    <property type="entry name" value="Periplasmic binding protein-like II"/>
    <property type="match status" value="1"/>
</dbReference>
<sequence length="303" mass="33569">MDEGELMMDLRQLEFFLALAEELHFGRAADRLHVVQPSVSQQIQRLERSLGVKLFDRTSRQVRLTVAGARLVPEARGIMSAIDRAAAAVRDDGRHVLRLGTADVLGERLDVLLELFARRVSDARMSLVQATPRERLERVRDGALDAALIRSAAPSPGVRLRPMWEDGLVAVLPAGHRLAAEPRLSLRELRDMPLRLVPRDANATFVDKVLTSCRAAGFDPRLDHPFTNLQDTLVEIGFSADSWTVLHRTTARIVSTRRVAVRPLDDDGLRITTSLVTAEQPRPAARILLDACAEELTGRPPVG</sequence>
<proteinExistence type="inferred from homology"/>
<organism evidence="6 7">
    <name type="scientific">Actinomadura nitritigenes</name>
    <dbReference type="NCBI Taxonomy" id="134602"/>
    <lineage>
        <taxon>Bacteria</taxon>
        <taxon>Bacillati</taxon>
        <taxon>Actinomycetota</taxon>
        <taxon>Actinomycetes</taxon>
        <taxon>Streptosporangiales</taxon>
        <taxon>Thermomonosporaceae</taxon>
        <taxon>Actinomadura</taxon>
    </lineage>
</organism>
<dbReference type="PROSITE" id="PS50931">
    <property type="entry name" value="HTH_LYSR"/>
    <property type="match status" value="1"/>
</dbReference>
<evidence type="ECO:0000256" key="1">
    <source>
        <dbReference type="ARBA" id="ARBA00009437"/>
    </source>
</evidence>
<dbReference type="InterPro" id="IPR000847">
    <property type="entry name" value="LysR_HTH_N"/>
</dbReference>
<evidence type="ECO:0000313" key="6">
    <source>
        <dbReference type="EMBL" id="MBO2444872.1"/>
    </source>
</evidence>
<dbReference type="CDD" id="cd08414">
    <property type="entry name" value="PBP2_LTTR_aromatics_like"/>
    <property type="match status" value="1"/>
</dbReference>
<dbReference type="Proteomes" id="UP000666915">
    <property type="component" value="Unassembled WGS sequence"/>
</dbReference>
<evidence type="ECO:0000256" key="4">
    <source>
        <dbReference type="ARBA" id="ARBA00023163"/>
    </source>
</evidence>
<gene>
    <name evidence="6" type="ORF">J4557_45930</name>
</gene>
<feature type="domain" description="HTH lysR-type" evidence="5">
    <location>
        <begin position="8"/>
        <end position="65"/>
    </location>
</feature>
<dbReference type="EMBL" id="JAGEOK010000054">
    <property type="protein sequence ID" value="MBO2444872.1"/>
    <property type="molecule type" value="Genomic_DNA"/>
</dbReference>
<protein>
    <submittedName>
        <fullName evidence="6">LysR family transcriptional regulator</fullName>
    </submittedName>
</protein>
<dbReference type="InterPro" id="IPR036390">
    <property type="entry name" value="WH_DNA-bd_sf"/>
</dbReference>
<dbReference type="InterPro" id="IPR005119">
    <property type="entry name" value="LysR_subst-bd"/>
</dbReference>
<dbReference type="Gene3D" id="3.40.190.10">
    <property type="entry name" value="Periplasmic binding protein-like II"/>
    <property type="match status" value="2"/>
</dbReference>
<reference evidence="6 7" key="1">
    <citation type="submission" date="2021-03" db="EMBL/GenBank/DDBJ databases">
        <authorList>
            <person name="Kanchanasin P."/>
            <person name="Saeng-In P."/>
            <person name="Phongsopitanun W."/>
            <person name="Yuki M."/>
            <person name="Kudo T."/>
            <person name="Ohkuma M."/>
            <person name="Tanasupawat S."/>
        </authorList>
    </citation>
    <scope>NUCLEOTIDE SEQUENCE [LARGE SCALE GENOMIC DNA]</scope>
    <source>
        <strain evidence="6 7">L46</strain>
    </source>
</reference>
<comment type="similarity">
    <text evidence="1">Belongs to the LysR transcriptional regulatory family.</text>
</comment>
<evidence type="ECO:0000256" key="3">
    <source>
        <dbReference type="ARBA" id="ARBA00023125"/>
    </source>
</evidence>
<keyword evidence="3" id="KW-0238">DNA-binding</keyword>
<dbReference type="Pfam" id="PF03466">
    <property type="entry name" value="LysR_substrate"/>
    <property type="match status" value="1"/>
</dbReference>
<dbReference type="InterPro" id="IPR036388">
    <property type="entry name" value="WH-like_DNA-bd_sf"/>
</dbReference>
<keyword evidence="2" id="KW-0805">Transcription regulation</keyword>
<dbReference type="SUPFAM" id="SSF46785">
    <property type="entry name" value="Winged helix' DNA-binding domain"/>
    <property type="match status" value="1"/>
</dbReference>